<dbReference type="EC" id="2.3.1.47" evidence="2"/>
<dbReference type="InterPro" id="IPR001917">
    <property type="entry name" value="Aminotrans_II_pyridoxalP_BS"/>
</dbReference>
<keyword evidence="3 8" id="KW-0808">Transferase</keyword>
<dbReference type="SUPFAM" id="SSF53383">
    <property type="entry name" value="PLP-dependent transferases"/>
    <property type="match status" value="1"/>
</dbReference>
<dbReference type="Gene3D" id="3.40.640.10">
    <property type="entry name" value="Type I PLP-dependent aspartate aminotransferase-like (Major domain)"/>
    <property type="match status" value="1"/>
</dbReference>
<sequence length="390" mass="43469">MLSWIAENYEDFLTFKKSLYRDENELPYFKSLAHGNYPRYRDISGQKVVNLSAYDYLGLNENSHVRNAAKKSIEKYGISTAASRVVSGQFDIHSALENKIATFTGMESSVSFVSGHATNVTTISHLFGKGHIIICDQYAHNSIELGALSSGARMLRFHHNNLEKLENILRKFEDQKMVVCIEGLYSMDGDIPPIKDIIDLKHKYGFALYVDDSHGLGTMGQTGRGICEEAGINPSEIDVLMGTLSKSLGSCGGFIAGSLELIEYLKFTSPGFIFSTGLPAPLVAAALASLEILDKNPFMVQELRDKSSYLASKLDKTRKTDSPIISIPVDFQHCYEVARTCQENGVRVFPVTYPAVSKNKSRIRLFVSRLHTYEDLDFAAETIQNVLYRI</sequence>
<evidence type="ECO:0000256" key="5">
    <source>
        <dbReference type="ARBA" id="ARBA00047715"/>
    </source>
</evidence>
<evidence type="ECO:0000256" key="1">
    <source>
        <dbReference type="ARBA" id="ARBA00001933"/>
    </source>
</evidence>
<accession>A0A448UYG0</accession>
<evidence type="ECO:0000256" key="4">
    <source>
        <dbReference type="ARBA" id="ARBA00022898"/>
    </source>
</evidence>
<dbReference type="PANTHER" id="PTHR13693:SF3">
    <property type="entry name" value="LD36009P"/>
    <property type="match status" value="1"/>
</dbReference>
<dbReference type="PROSITE" id="PS00599">
    <property type="entry name" value="AA_TRANSFER_CLASS_2"/>
    <property type="match status" value="1"/>
</dbReference>
<dbReference type="InterPro" id="IPR015422">
    <property type="entry name" value="PyrdxlP-dep_Trfase_small"/>
</dbReference>
<dbReference type="PANTHER" id="PTHR13693">
    <property type="entry name" value="CLASS II AMINOTRANSFERASE/8-AMINO-7-OXONONANOATE SYNTHASE"/>
    <property type="match status" value="1"/>
</dbReference>
<comment type="cofactor">
    <cofactor evidence="1 6">
        <name>pyridoxal 5'-phosphate</name>
        <dbReference type="ChEBI" id="CHEBI:597326"/>
    </cofactor>
</comment>
<keyword evidence="4 6" id="KW-0663">Pyridoxal phosphate</keyword>
<dbReference type="InterPro" id="IPR015421">
    <property type="entry name" value="PyrdxlP-dep_Trfase_major"/>
</dbReference>
<dbReference type="Pfam" id="PF00155">
    <property type="entry name" value="Aminotran_1_2"/>
    <property type="match status" value="1"/>
</dbReference>
<evidence type="ECO:0000256" key="2">
    <source>
        <dbReference type="ARBA" id="ARBA00013187"/>
    </source>
</evidence>
<feature type="domain" description="Aminotransferase class I/classII large" evidence="7">
    <location>
        <begin position="47"/>
        <end position="383"/>
    </location>
</feature>
<dbReference type="GO" id="GO:0008710">
    <property type="term" value="F:8-amino-7-oxononanoate synthase activity"/>
    <property type="evidence" value="ECO:0007669"/>
    <property type="project" value="UniProtKB-EC"/>
</dbReference>
<evidence type="ECO:0000256" key="3">
    <source>
        <dbReference type="ARBA" id="ARBA00022679"/>
    </source>
</evidence>
<dbReference type="AlphaFoldDB" id="A0A448UYG0"/>
<evidence type="ECO:0000256" key="6">
    <source>
        <dbReference type="RuleBase" id="RU003693"/>
    </source>
</evidence>
<dbReference type="InterPro" id="IPR050087">
    <property type="entry name" value="AON_synthase_class-II"/>
</dbReference>
<dbReference type="Gene3D" id="3.90.1150.10">
    <property type="entry name" value="Aspartate Aminotransferase, domain 1"/>
    <property type="match status" value="1"/>
</dbReference>
<evidence type="ECO:0000259" key="7">
    <source>
        <dbReference type="Pfam" id="PF00155"/>
    </source>
</evidence>
<name>A0A448UYG0_9MICC</name>
<dbReference type="Proteomes" id="UP000270988">
    <property type="component" value="Chromosome"/>
</dbReference>
<evidence type="ECO:0000313" key="9">
    <source>
        <dbReference type="Proteomes" id="UP000270988"/>
    </source>
</evidence>
<evidence type="ECO:0000313" key="8">
    <source>
        <dbReference type="EMBL" id="VEJ30947.1"/>
    </source>
</evidence>
<dbReference type="GO" id="GO:0030170">
    <property type="term" value="F:pyridoxal phosphate binding"/>
    <property type="evidence" value="ECO:0007669"/>
    <property type="project" value="InterPro"/>
</dbReference>
<protein>
    <recommendedName>
        <fullName evidence="2">8-amino-7-oxononanoate synthase</fullName>
        <ecNumber evidence="2">2.3.1.47</ecNumber>
    </recommendedName>
</protein>
<dbReference type="InterPro" id="IPR004839">
    <property type="entry name" value="Aminotransferase_I/II_large"/>
</dbReference>
<keyword evidence="8" id="KW-0012">Acyltransferase</keyword>
<dbReference type="InterPro" id="IPR015424">
    <property type="entry name" value="PyrdxlP-dep_Trfase"/>
</dbReference>
<proteinExistence type="inferred from homology"/>
<comment type="similarity">
    <text evidence="6">Belongs to the class-II pyridoxal-phosphate-dependent aminotransferase family.</text>
</comment>
<organism evidence="8 9">
    <name type="scientific">Rothia dentocariosa</name>
    <dbReference type="NCBI Taxonomy" id="2047"/>
    <lineage>
        <taxon>Bacteria</taxon>
        <taxon>Bacillati</taxon>
        <taxon>Actinomycetota</taxon>
        <taxon>Actinomycetes</taxon>
        <taxon>Micrococcales</taxon>
        <taxon>Micrococcaceae</taxon>
        <taxon>Rothia</taxon>
    </lineage>
</organism>
<dbReference type="EMBL" id="LR134521">
    <property type="protein sequence ID" value="VEJ30947.1"/>
    <property type="molecule type" value="Genomic_DNA"/>
</dbReference>
<comment type="catalytic activity">
    <reaction evidence="5">
        <text>6-carboxyhexanoyl-[ACP] + L-alanine + H(+) = (8S)-8-amino-7-oxononanoate + holo-[ACP] + CO2</text>
        <dbReference type="Rhea" id="RHEA:42288"/>
        <dbReference type="Rhea" id="RHEA-COMP:9685"/>
        <dbReference type="Rhea" id="RHEA-COMP:9955"/>
        <dbReference type="ChEBI" id="CHEBI:15378"/>
        <dbReference type="ChEBI" id="CHEBI:16526"/>
        <dbReference type="ChEBI" id="CHEBI:57972"/>
        <dbReference type="ChEBI" id="CHEBI:64479"/>
        <dbReference type="ChEBI" id="CHEBI:78846"/>
        <dbReference type="ChEBI" id="CHEBI:149468"/>
        <dbReference type="EC" id="2.3.1.47"/>
    </reaction>
</comment>
<gene>
    <name evidence="8" type="ORF">NCTC10918_02239</name>
</gene>
<reference evidence="8 9" key="1">
    <citation type="submission" date="2018-12" db="EMBL/GenBank/DDBJ databases">
        <authorList>
            <consortium name="Pathogen Informatics"/>
        </authorList>
    </citation>
    <scope>NUCLEOTIDE SEQUENCE [LARGE SCALE GENOMIC DNA]</scope>
    <source>
        <strain evidence="8 9">NCTC10918</strain>
    </source>
</reference>